<dbReference type="Proteomes" id="UP000460435">
    <property type="component" value="Unassembled WGS sequence"/>
</dbReference>
<dbReference type="AlphaFoldDB" id="A0A7K3MCN2"/>
<comment type="caution">
    <text evidence="3">The sequence shown here is derived from an EMBL/GenBank/DDBJ whole genome shotgun (WGS) entry which is preliminary data.</text>
</comment>
<accession>A0A7K3MCN2</accession>
<organism evidence="3 4">
    <name type="scientific">Phytoactinopolyspora mesophila</name>
    <dbReference type="NCBI Taxonomy" id="2650750"/>
    <lineage>
        <taxon>Bacteria</taxon>
        <taxon>Bacillati</taxon>
        <taxon>Actinomycetota</taxon>
        <taxon>Actinomycetes</taxon>
        <taxon>Jiangellales</taxon>
        <taxon>Jiangellaceae</taxon>
        <taxon>Phytoactinopolyspora</taxon>
    </lineage>
</organism>
<keyword evidence="1" id="KW-0472">Membrane</keyword>
<gene>
    <name evidence="3" type="ORF">F7O44_28425</name>
</gene>
<feature type="transmembrane region" description="Helical" evidence="1">
    <location>
        <begin position="24"/>
        <end position="42"/>
    </location>
</feature>
<evidence type="ECO:0000313" key="3">
    <source>
        <dbReference type="EMBL" id="NDL61004.1"/>
    </source>
</evidence>
<keyword evidence="1" id="KW-0812">Transmembrane</keyword>
<dbReference type="Pfam" id="PF13399">
    <property type="entry name" value="LytR_C"/>
    <property type="match status" value="1"/>
</dbReference>
<proteinExistence type="predicted"/>
<evidence type="ECO:0000256" key="1">
    <source>
        <dbReference type="SAM" id="Phobius"/>
    </source>
</evidence>
<evidence type="ECO:0000313" key="4">
    <source>
        <dbReference type="Proteomes" id="UP000460435"/>
    </source>
</evidence>
<keyword evidence="1" id="KW-1133">Transmembrane helix</keyword>
<dbReference type="InterPro" id="IPR027381">
    <property type="entry name" value="LytR/CpsA/Psr_C"/>
</dbReference>
<sequence>MEPDEYAEEYEDAPRHIWRHVRTAITLLVLVGFVVGAAWYSWNNVVLADDDTGDAPRAEPTCVPVTATDAPEPDSIEVNIYNSTTRRGLAGDVAAEMSDRGFTILDVANDPLDSNVEGTAEVRSSADQEVAASVVAALVPDAVLVSDDRSSDAVDLVLGEQFDELIDDPDAEATLEPC</sequence>
<dbReference type="Gene3D" id="3.30.70.2390">
    <property type="match status" value="1"/>
</dbReference>
<dbReference type="EMBL" id="WLZY01000016">
    <property type="protein sequence ID" value="NDL61004.1"/>
    <property type="molecule type" value="Genomic_DNA"/>
</dbReference>
<reference evidence="3 4" key="1">
    <citation type="submission" date="2019-11" db="EMBL/GenBank/DDBJ databases">
        <authorList>
            <person name="Li X.-J."/>
            <person name="Feng X.-M."/>
        </authorList>
    </citation>
    <scope>NUCLEOTIDE SEQUENCE [LARGE SCALE GENOMIC DNA]</scope>
    <source>
        <strain evidence="3 4">XMNu-373</strain>
    </source>
</reference>
<keyword evidence="4" id="KW-1185">Reference proteome</keyword>
<name>A0A7K3MCN2_9ACTN</name>
<evidence type="ECO:0000259" key="2">
    <source>
        <dbReference type="Pfam" id="PF13399"/>
    </source>
</evidence>
<protein>
    <recommendedName>
        <fullName evidence="2">LytR/CpsA/Psr regulator C-terminal domain-containing protein</fullName>
    </recommendedName>
</protein>
<feature type="domain" description="LytR/CpsA/Psr regulator C-terminal" evidence="2">
    <location>
        <begin position="76"/>
        <end position="162"/>
    </location>
</feature>
<dbReference type="RefSeq" id="WP_162453721.1">
    <property type="nucleotide sequence ID" value="NZ_WLZY01000016.1"/>
</dbReference>